<accession>A0AAN9VQZ6</accession>
<feature type="region of interest" description="Disordered" evidence="1">
    <location>
        <begin position="117"/>
        <end position="165"/>
    </location>
</feature>
<dbReference type="AlphaFoldDB" id="A0AAN9VQZ6"/>
<dbReference type="InterPro" id="IPR052852">
    <property type="entry name" value="SSU_Processome_Comp"/>
</dbReference>
<evidence type="ECO:0000313" key="3">
    <source>
        <dbReference type="Proteomes" id="UP001378592"/>
    </source>
</evidence>
<comment type="caution">
    <text evidence="2">The sequence shown here is derived from an EMBL/GenBank/DDBJ whole genome shotgun (WGS) entry which is preliminary data.</text>
</comment>
<gene>
    <name evidence="2" type="ORF">R5R35_010185</name>
</gene>
<dbReference type="Pfam" id="PF15375">
    <property type="entry name" value="FSAF1"/>
    <property type="match status" value="1"/>
</dbReference>
<sequence>MNPDSEFIVTKSALVKKRKADEFECVKFESYKSNKKIEEKKTGKKQPTRTREIDVNKVTHEVVKFGIAGMKPEERRKAKETLLIKLGAKPPKREYMNYKNLMQKNREEKARLEFLAKTQPDDPINNLLNRTKKKKQPTHTQKRKNNILEAYGKPGQNTVHKKHKK</sequence>
<proteinExistence type="predicted"/>
<evidence type="ECO:0000256" key="1">
    <source>
        <dbReference type="SAM" id="MobiDB-lite"/>
    </source>
</evidence>
<protein>
    <submittedName>
        <fullName evidence="2">Uncharacterized protein</fullName>
    </submittedName>
</protein>
<dbReference type="PANTHER" id="PTHR28366">
    <property type="entry name" value="CHROMOSOME 1 OPEN READING FRAME 131"/>
    <property type="match status" value="1"/>
</dbReference>
<reference evidence="2 3" key="1">
    <citation type="submission" date="2024-03" db="EMBL/GenBank/DDBJ databases">
        <title>The genome assembly and annotation of the cricket Gryllus longicercus Weissman &amp; Gray.</title>
        <authorList>
            <person name="Szrajer S."/>
            <person name="Gray D."/>
            <person name="Ylla G."/>
        </authorList>
    </citation>
    <scope>NUCLEOTIDE SEQUENCE [LARGE SCALE GENOMIC DNA]</scope>
    <source>
        <strain evidence="2">DAG 2021-001</strain>
        <tissue evidence="2">Whole body minus gut</tissue>
    </source>
</reference>
<name>A0AAN9VQZ6_9ORTH</name>
<dbReference type="InterPro" id="IPR027973">
    <property type="entry name" value="FSAF1-like"/>
</dbReference>
<organism evidence="2 3">
    <name type="scientific">Gryllus longicercus</name>
    <dbReference type="NCBI Taxonomy" id="2509291"/>
    <lineage>
        <taxon>Eukaryota</taxon>
        <taxon>Metazoa</taxon>
        <taxon>Ecdysozoa</taxon>
        <taxon>Arthropoda</taxon>
        <taxon>Hexapoda</taxon>
        <taxon>Insecta</taxon>
        <taxon>Pterygota</taxon>
        <taxon>Neoptera</taxon>
        <taxon>Polyneoptera</taxon>
        <taxon>Orthoptera</taxon>
        <taxon>Ensifera</taxon>
        <taxon>Gryllidea</taxon>
        <taxon>Grylloidea</taxon>
        <taxon>Gryllidae</taxon>
        <taxon>Gryllinae</taxon>
        <taxon>Gryllus</taxon>
    </lineage>
</organism>
<feature type="compositionally biased region" description="Basic residues" evidence="1">
    <location>
        <begin position="130"/>
        <end position="145"/>
    </location>
</feature>
<dbReference type="Proteomes" id="UP001378592">
    <property type="component" value="Unassembled WGS sequence"/>
</dbReference>
<evidence type="ECO:0000313" key="2">
    <source>
        <dbReference type="EMBL" id="KAK7868011.1"/>
    </source>
</evidence>
<keyword evidence="3" id="KW-1185">Reference proteome</keyword>
<dbReference type="EMBL" id="JAZDUA010000102">
    <property type="protein sequence ID" value="KAK7868011.1"/>
    <property type="molecule type" value="Genomic_DNA"/>
</dbReference>
<dbReference type="PANTHER" id="PTHR28366:SF1">
    <property type="entry name" value="CHROMOSOME 1 OPEN READING FRAME 131"/>
    <property type="match status" value="1"/>
</dbReference>